<feature type="transmembrane region" description="Helical" evidence="1">
    <location>
        <begin position="86"/>
        <end position="108"/>
    </location>
</feature>
<reference evidence="2" key="2">
    <citation type="submission" date="2022-01" db="EMBL/GenBank/DDBJ databases">
        <authorList>
            <person name="Yamashiro T."/>
            <person name="Shiraishi A."/>
            <person name="Satake H."/>
            <person name="Nakayama K."/>
        </authorList>
    </citation>
    <scope>NUCLEOTIDE SEQUENCE</scope>
</reference>
<keyword evidence="1" id="KW-0812">Transmembrane</keyword>
<evidence type="ECO:0000313" key="2">
    <source>
        <dbReference type="EMBL" id="GJT02691.1"/>
    </source>
</evidence>
<evidence type="ECO:0000313" key="3">
    <source>
        <dbReference type="Proteomes" id="UP001151760"/>
    </source>
</evidence>
<dbReference type="EMBL" id="BQNB010012369">
    <property type="protein sequence ID" value="GJT02691.1"/>
    <property type="molecule type" value="Genomic_DNA"/>
</dbReference>
<proteinExistence type="predicted"/>
<sequence>MKPRVVTSDDASDNEVFTSPEVAKSFDFTNEEKIYNCNILWLEGTSSRAIRMRPAPDPLLFEAPLVYSLHALGLGVRSSLAFEDSGMPSTLGLLATSGVALIFVGVSAKNSAKT</sequence>
<keyword evidence="1" id="KW-0472">Membrane</keyword>
<keyword evidence="1" id="KW-1133">Transmembrane helix</keyword>
<reference evidence="2" key="1">
    <citation type="journal article" date="2022" name="Int. J. Mol. Sci.">
        <title>Draft Genome of Tanacetum Coccineum: Genomic Comparison of Closely Related Tanacetum-Family Plants.</title>
        <authorList>
            <person name="Yamashiro T."/>
            <person name="Shiraishi A."/>
            <person name="Nakayama K."/>
            <person name="Satake H."/>
        </authorList>
    </citation>
    <scope>NUCLEOTIDE SEQUENCE</scope>
</reference>
<protein>
    <submittedName>
        <fullName evidence="2">Uncharacterized protein</fullName>
    </submittedName>
</protein>
<accession>A0ABQ5AJ30</accession>
<name>A0ABQ5AJ30_9ASTR</name>
<keyword evidence="3" id="KW-1185">Reference proteome</keyword>
<comment type="caution">
    <text evidence="2">The sequence shown here is derived from an EMBL/GenBank/DDBJ whole genome shotgun (WGS) entry which is preliminary data.</text>
</comment>
<dbReference type="Proteomes" id="UP001151760">
    <property type="component" value="Unassembled WGS sequence"/>
</dbReference>
<gene>
    <name evidence="2" type="ORF">Tco_0823860</name>
</gene>
<evidence type="ECO:0000256" key="1">
    <source>
        <dbReference type="SAM" id="Phobius"/>
    </source>
</evidence>
<organism evidence="2 3">
    <name type="scientific">Tanacetum coccineum</name>
    <dbReference type="NCBI Taxonomy" id="301880"/>
    <lineage>
        <taxon>Eukaryota</taxon>
        <taxon>Viridiplantae</taxon>
        <taxon>Streptophyta</taxon>
        <taxon>Embryophyta</taxon>
        <taxon>Tracheophyta</taxon>
        <taxon>Spermatophyta</taxon>
        <taxon>Magnoliopsida</taxon>
        <taxon>eudicotyledons</taxon>
        <taxon>Gunneridae</taxon>
        <taxon>Pentapetalae</taxon>
        <taxon>asterids</taxon>
        <taxon>campanulids</taxon>
        <taxon>Asterales</taxon>
        <taxon>Asteraceae</taxon>
        <taxon>Asteroideae</taxon>
        <taxon>Anthemideae</taxon>
        <taxon>Anthemidinae</taxon>
        <taxon>Tanacetum</taxon>
    </lineage>
</organism>
<feature type="transmembrane region" description="Helical" evidence="1">
    <location>
        <begin position="59"/>
        <end position="80"/>
    </location>
</feature>